<comment type="caution">
    <text evidence="3">The sequence shown here is derived from an EMBL/GenBank/DDBJ whole genome shotgun (WGS) entry which is preliminary data.</text>
</comment>
<feature type="coiled-coil region" evidence="1">
    <location>
        <begin position="90"/>
        <end position="117"/>
    </location>
</feature>
<keyword evidence="4" id="KW-1185">Reference proteome</keyword>
<dbReference type="Gene3D" id="1.20.1270.60">
    <property type="entry name" value="Arfaptin homology (AH) domain/BAR domain"/>
    <property type="match status" value="1"/>
</dbReference>
<dbReference type="Proteomes" id="UP001152320">
    <property type="component" value="Chromosome 13"/>
</dbReference>
<accession>A0A9Q1BRI8</accession>
<feature type="compositionally biased region" description="Polar residues" evidence="2">
    <location>
        <begin position="453"/>
        <end position="463"/>
    </location>
</feature>
<gene>
    <name evidence="3" type="ORF">HOLleu_28067</name>
</gene>
<proteinExistence type="predicted"/>
<dbReference type="OrthoDB" id="5965607at2759"/>
<evidence type="ECO:0000313" key="3">
    <source>
        <dbReference type="EMBL" id="KAJ8031359.1"/>
    </source>
</evidence>
<organism evidence="3 4">
    <name type="scientific">Holothuria leucospilota</name>
    <name type="common">Black long sea cucumber</name>
    <name type="synonym">Mertensiothuria leucospilota</name>
    <dbReference type="NCBI Taxonomy" id="206669"/>
    <lineage>
        <taxon>Eukaryota</taxon>
        <taxon>Metazoa</taxon>
        <taxon>Echinodermata</taxon>
        <taxon>Eleutherozoa</taxon>
        <taxon>Echinozoa</taxon>
        <taxon>Holothuroidea</taxon>
        <taxon>Aspidochirotacea</taxon>
        <taxon>Aspidochirotida</taxon>
        <taxon>Holothuriidae</taxon>
        <taxon>Holothuria</taxon>
    </lineage>
</organism>
<dbReference type="AlphaFoldDB" id="A0A9Q1BRI8"/>
<feature type="compositionally biased region" description="Acidic residues" evidence="2">
    <location>
        <begin position="466"/>
        <end position="484"/>
    </location>
</feature>
<dbReference type="InterPro" id="IPR027267">
    <property type="entry name" value="AH/BAR_dom_sf"/>
</dbReference>
<feature type="compositionally biased region" description="Polar residues" evidence="2">
    <location>
        <begin position="341"/>
        <end position="360"/>
    </location>
</feature>
<evidence type="ECO:0000256" key="1">
    <source>
        <dbReference type="SAM" id="Coils"/>
    </source>
</evidence>
<sequence>MASSINKWLGKSTGLQAVLDKQKSIQECMVKLNPCRTNVSAALLKWSMTESNLSLFDAFSSWADLDHALVQLSQAVIDQNFAFRQTFKNIQGEQKRLADLQKDTDNASKKVNALVSKLDSARKAKKVDAVRVENLEAELMLAKGKEKEMISILESKAKDFEYYKGKCVKDILNTLSEAYVQCLEKSLQIWNAKLQIAKAMADEPVYHGENLETESHLKVSNLFSQLSLELPIREDAPDMKHRTLPAQPPGSSSPALRHIASVPAVGNKRSPRVPDRRSEGDSYQWEVPKESSEDEEDYAFPDQIPDDHGEVYLVPGAAEDSKHPTPPGTPPQTSSDEMGGTDSTESSAQHLGADKTSSLNRGIKVLPAGGTMKGTNPLLKDSSQEQNTDVWKRTGRKTPPPSPPPLKNDGNNPQMYTNHGVDSVKRFPPTTKVPDRPITKKPAVRPKPPTLTKKLSSQNTSKESLQDIDEDEHEYSDVPIEPDTDSNTSPKT</sequence>
<dbReference type="EMBL" id="JAIZAY010000013">
    <property type="protein sequence ID" value="KAJ8031359.1"/>
    <property type="molecule type" value="Genomic_DNA"/>
</dbReference>
<name>A0A9Q1BRI8_HOLLE</name>
<keyword evidence="1" id="KW-0175">Coiled coil</keyword>
<evidence type="ECO:0000313" key="4">
    <source>
        <dbReference type="Proteomes" id="UP001152320"/>
    </source>
</evidence>
<feature type="region of interest" description="Disordered" evidence="2">
    <location>
        <begin position="239"/>
        <end position="492"/>
    </location>
</feature>
<reference evidence="3" key="1">
    <citation type="submission" date="2021-10" db="EMBL/GenBank/DDBJ databases">
        <title>Tropical sea cucumber genome reveals ecological adaptation and Cuvierian tubules defense mechanism.</title>
        <authorList>
            <person name="Chen T."/>
        </authorList>
    </citation>
    <scope>NUCLEOTIDE SEQUENCE</scope>
    <source>
        <strain evidence="3">Nanhai2018</strain>
        <tissue evidence="3">Muscle</tissue>
    </source>
</reference>
<evidence type="ECO:0000256" key="2">
    <source>
        <dbReference type="SAM" id="MobiDB-lite"/>
    </source>
</evidence>
<protein>
    <submittedName>
        <fullName evidence="3">Uncharacterized protein</fullName>
    </submittedName>
</protein>